<accession>A0A7Z0QPD2</accession>
<dbReference type="PANTHER" id="PTHR20974:SF0">
    <property type="entry name" value="UPF0585 PROTEIN CG18661"/>
    <property type="match status" value="1"/>
</dbReference>
<evidence type="ECO:0000313" key="2">
    <source>
        <dbReference type="EMBL" id="NYZ61397.1"/>
    </source>
</evidence>
<sequence>MTPQPAEHNADPAFPSSPACERNREPILAVLREVLARRHSVLEIGSGTGQHAVHFAGAMPWLRSQCSDRPEALGGLLPRLHAAALANTPPPLALDVAVGPWPTGGGARFDAAFTANTLHIMDWPAVEACFDGLDRTLADDATFVVYGPFKFAGTCTNDSNRAFDAMLRARDPRSGIRDFEAVDALAADIGLRLQDDIAMPAHNRCLIWRRGRAEAGADTPASGHPGPADASRGGSPGNAARNSRSHP</sequence>
<name>A0A7Z0QPD2_9GAMM</name>
<dbReference type="EMBL" id="JACCJZ010000004">
    <property type="protein sequence ID" value="NYZ61397.1"/>
    <property type="molecule type" value="Genomic_DNA"/>
</dbReference>
<dbReference type="PANTHER" id="PTHR20974">
    <property type="entry name" value="UPF0585 PROTEIN CG18661"/>
    <property type="match status" value="1"/>
</dbReference>
<dbReference type="Pfam" id="PF06080">
    <property type="entry name" value="DUF938"/>
    <property type="match status" value="1"/>
</dbReference>
<feature type="region of interest" description="Disordered" evidence="1">
    <location>
        <begin position="216"/>
        <end position="247"/>
    </location>
</feature>
<gene>
    <name evidence="2" type="ORF">H0E82_01275</name>
</gene>
<evidence type="ECO:0000313" key="3">
    <source>
        <dbReference type="Proteomes" id="UP000589896"/>
    </source>
</evidence>
<proteinExistence type="predicted"/>
<dbReference type="Proteomes" id="UP000589896">
    <property type="component" value="Unassembled WGS sequence"/>
</dbReference>
<protein>
    <submittedName>
        <fullName evidence="2">DUF938 domain-containing protein</fullName>
    </submittedName>
</protein>
<dbReference type="InterPro" id="IPR029063">
    <property type="entry name" value="SAM-dependent_MTases_sf"/>
</dbReference>
<dbReference type="InterPro" id="IPR010342">
    <property type="entry name" value="DUF938"/>
</dbReference>
<keyword evidence="3" id="KW-1185">Reference proteome</keyword>
<organism evidence="2 3">
    <name type="scientific">Luteimonas deserti</name>
    <dbReference type="NCBI Taxonomy" id="2752306"/>
    <lineage>
        <taxon>Bacteria</taxon>
        <taxon>Pseudomonadati</taxon>
        <taxon>Pseudomonadota</taxon>
        <taxon>Gammaproteobacteria</taxon>
        <taxon>Lysobacterales</taxon>
        <taxon>Lysobacteraceae</taxon>
        <taxon>Luteimonas</taxon>
    </lineage>
</organism>
<reference evidence="2 3" key="1">
    <citation type="submission" date="2020-07" db="EMBL/GenBank/DDBJ databases">
        <title>isolation of Luteimonas sp. SJ-16.</title>
        <authorList>
            <person name="Huang X.-X."/>
            <person name="Xu L."/>
            <person name="Sun J.-Q."/>
        </authorList>
    </citation>
    <scope>NUCLEOTIDE SEQUENCE [LARGE SCALE GENOMIC DNA]</scope>
    <source>
        <strain evidence="2 3">SJ-16</strain>
    </source>
</reference>
<feature type="region of interest" description="Disordered" evidence="1">
    <location>
        <begin position="1"/>
        <end position="20"/>
    </location>
</feature>
<evidence type="ECO:0000256" key="1">
    <source>
        <dbReference type="SAM" id="MobiDB-lite"/>
    </source>
</evidence>
<dbReference type="AlphaFoldDB" id="A0A7Z0QPD2"/>
<dbReference type="SUPFAM" id="SSF53335">
    <property type="entry name" value="S-adenosyl-L-methionine-dependent methyltransferases"/>
    <property type="match status" value="1"/>
</dbReference>
<dbReference type="Gene3D" id="3.40.50.150">
    <property type="entry name" value="Vaccinia Virus protein VP39"/>
    <property type="match status" value="1"/>
</dbReference>
<comment type="caution">
    <text evidence="2">The sequence shown here is derived from an EMBL/GenBank/DDBJ whole genome shotgun (WGS) entry which is preliminary data.</text>
</comment>